<organism evidence="6 7">
    <name type="scientific">Athelia psychrophila</name>
    <dbReference type="NCBI Taxonomy" id="1759441"/>
    <lineage>
        <taxon>Eukaryota</taxon>
        <taxon>Fungi</taxon>
        <taxon>Dikarya</taxon>
        <taxon>Basidiomycota</taxon>
        <taxon>Agaricomycotina</taxon>
        <taxon>Agaricomycetes</taxon>
        <taxon>Agaricomycetidae</taxon>
        <taxon>Atheliales</taxon>
        <taxon>Atheliaceae</taxon>
        <taxon>Athelia</taxon>
    </lineage>
</organism>
<dbReference type="InterPro" id="IPR020472">
    <property type="entry name" value="WD40_PAC1"/>
</dbReference>
<evidence type="ECO:0000313" key="6">
    <source>
        <dbReference type="EMBL" id="KZP17392.1"/>
    </source>
</evidence>
<dbReference type="PRINTS" id="PR00320">
    <property type="entry name" value="GPROTEINBRPT"/>
</dbReference>
<dbReference type="GO" id="GO:1990234">
    <property type="term" value="C:transferase complex"/>
    <property type="evidence" value="ECO:0007669"/>
    <property type="project" value="UniProtKB-ARBA"/>
</dbReference>
<evidence type="ECO:0000256" key="2">
    <source>
        <dbReference type="ARBA" id="ARBA00022737"/>
    </source>
</evidence>
<gene>
    <name evidence="6" type="ORF">FIBSPDRAFT_1046907</name>
</gene>
<dbReference type="PANTHER" id="PTHR22847">
    <property type="entry name" value="WD40 REPEAT PROTEIN"/>
    <property type="match status" value="1"/>
</dbReference>
<dbReference type="PROSITE" id="PS50294">
    <property type="entry name" value="WD_REPEATS_REGION"/>
    <property type="match status" value="9"/>
</dbReference>
<evidence type="ECO:0000256" key="4">
    <source>
        <dbReference type="SAM" id="MobiDB-lite"/>
    </source>
</evidence>
<feature type="repeat" description="WD" evidence="3">
    <location>
        <begin position="1248"/>
        <end position="1289"/>
    </location>
</feature>
<feature type="domain" description="Nephrocystin 3-like N-terminal" evidence="5">
    <location>
        <begin position="486"/>
        <end position="566"/>
    </location>
</feature>
<dbReference type="PANTHER" id="PTHR22847:SF637">
    <property type="entry name" value="WD REPEAT DOMAIN 5B"/>
    <property type="match status" value="1"/>
</dbReference>
<feature type="repeat" description="WD" evidence="3">
    <location>
        <begin position="1205"/>
        <end position="1246"/>
    </location>
</feature>
<keyword evidence="7" id="KW-1185">Reference proteome</keyword>
<sequence>MDHGNSFASSSYHNGAWGGLSGLVARAQVTATLDIWDGDDDVPSIAMMVEQDADIGSEFEAKTGDSGSLKNIPTPDAEEDGLEGMASQAGSTAKKSYEIAIVRVVGLPQLSLALSVKAHVQVDAGNIKWRTKQVKWKKDGGIQWDEKNILPPLAPSETITFSLNRGHRIDLLNKSSNVSQGLLEISLAELLVLQASGRQPHEDVVLSLQYKGKETCKLAVRIVESSTTALSSTMDRLEGVSETLTAPGPTAVTDAMSAAGEAVTSLSQSDLVGSFQMLVEKLGILVKIGDEIAKIHPWVNLAWNVLSVGLKLVKAQQDRDYKITALIEILKSTYSIIAGSDILKDERLQDVVNRILKQTIDCGYFIQGYAGGRTFAGKAFTETFSNTDGMVSQYEATFKQLREEYTGRIATQTAVVTSKTAATVDAIRFAQIMRPAVMDEDKRGVCLTDTRLDAIKSITTWFSSDSKGQDVGSAIWLNSTGAIGAKIEQIVKDTPNIASMPLAVQFSKLFSATALGDVPWSRGPILVVIDALDEAGSVTEREDLIKVLSEGASKLPWFLRLLIVSRRERDICDAFENSIVRQEELRVDSETAQADITVFIRSRLYHTRERNIRYLGPAMEHWPGEDNVHDLVHLASGHFIWADTACRLIHASDDPQGTIDELVNHQSTGQSGESFASLHRLYKTALLSAGGWQNTSTAANVRDILGVVICAQIPLSCSAIDSLLLPRAGTHQRRPPSLQTVSRFGSVLNWSDTGPTRLLHASFYDYLTVHARAEPREPWAIIVEECNAQLAKACITLLGKELRENMCNLTLSQPVRNESISESVAYASKFWIEHVCTITDTSEDLADVVYQFMHEHLLHWIEALAIMKAYDVVMRLLPRLLKWTQTYFPGSKLYHLVHDAHRFTQYFANTIIEHPLLIYASALPFTLHNTIIYKTFHTTKFPHVISGIEPTWPPLLQVLLGHERQVLSVAFSPDGTKIVSGSGDKTVRVWDAVTGQAALPPLEGHEDLVLSVAFSPDGTKIVSGSYDKTVRVWDAVTGQAALPPLEGHEDVIVSGSEDKTVRVWDAVTGQAALPPLEGHEEEVLSVVFSPDGTKIVSGSSDKTVRVWDAITGQAALPPLEGHEEEVYSAAFSPDGTKIVSGSSDKTVRVWDAVTGQAALPPLEGHEDNVWSVAFSPDGTKIVSGSWDKTVRVWDAVTGQAALPPLEGHEEEVYSAAFSPDGTKIVSGSSDKTVRVWDAVTGQAALLPLEGHEDWVVSAAFSPDGTKIVSGSRDKTVRVWDAVTGQAALPPLEGHEDQVYSVAFSPDGTKIISGSGDKTVRVWDANTGQAALPPLEGHEDWVRSAAFSPDGTKIVSGQGQ</sequence>
<feature type="repeat" description="WD" evidence="3">
    <location>
        <begin position="1162"/>
        <end position="1203"/>
    </location>
</feature>
<feature type="repeat" description="WD" evidence="3">
    <location>
        <begin position="1334"/>
        <end position="1359"/>
    </location>
</feature>
<feature type="repeat" description="WD" evidence="3">
    <location>
        <begin position="1052"/>
        <end position="1074"/>
    </location>
</feature>
<dbReference type="Pfam" id="PF00400">
    <property type="entry name" value="WD40"/>
    <property type="match status" value="10"/>
</dbReference>
<feature type="repeat" description="WD" evidence="3">
    <location>
        <begin position="1076"/>
        <end position="1117"/>
    </location>
</feature>
<dbReference type="Pfam" id="PF24883">
    <property type="entry name" value="NPHP3_N"/>
    <property type="match status" value="1"/>
</dbReference>
<dbReference type="PROSITE" id="PS00678">
    <property type="entry name" value="WD_REPEATS_1"/>
    <property type="match status" value="1"/>
</dbReference>
<evidence type="ECO:0000259" key="5">
    <source>
        <dbReference type="Pfam" id="PF24883"/>
    </source>
</evidence>
<name>A0A166G237_9AGAM</name>
<dbReference type="GO" id="GO:0005634">
    <property type="term" value="C:nucleus"/>
    <property type="evidence" value="ECO:0007669"/>
    <property type="project" value="TreeGrafter"/>
</dbReference>
<dbReference type="InterPro" id="IPR015943">
    <property type="entry name" value="WD40/YVTN_repeat-like_dom_sf"/>
</dbReference>
<dbReference type="InterPro" id="IPR036322">
    <property type="entry name" value="WD40_repeat_dom_sf"/>
</dbReference>
<dbReference type="InterPro" id="IPR056884">
    <property type="entry name" value="NPHP3-like_N"/>
</dbReference>
<dbReference type="PROSITE" id="PS50082">
    <property type="entry name" value="WD_REPEATS_2"/>
    <property type="match status" value="10"/>
</dbReference>
<dbReference type="InterPro" id="IPR001680">
    <property type="entry name" value="WD40_rpt"/>
</dbReference>
<feature type="repeat" description="WD" evidence="3">
    <location>
        <begin position="959"/>
        <end position="1000"/>
    </location>
</feature>
<evidence type="ECO:0000256" key="3">
    <source>
        <dbReference type="PROSITE-ProRule" id="PRU00221"/>
    </source>
</evidence>
<evidence type="ECO:0000313" key="7">
    <source>
        <dbReference type="Proteomes" id="UP000076532"/>
    </source>
</evidence>
<dbReference type="InterPro" id="IPR011047">
    <property type="entry name" value="Quinoprotein_ADH-like_sf"/>
</dbReference>
<feature type="region of interest" description="Disordered" evidence="4">
    <location>
        <begin position="59"/>
        <end position="88"/>
    </location>
</feature>
<dbReference type="Gene3D" id="2.130.10.10">
    <property type="entry name" value="YVTN repeat-like/Quinoprotein amine dehydrogenase"/>
    <property type="match status" value="3"/>
</dbReference>
<dbReference type="OrthoDB" id="538223at2759"/>
<keyword evidence="1 3" id="KW-0853">WD repeat</keyword>
<dbReference type="InterPro" id="IPR019775">
    <property type="entry name" value="WD40_repeat_CS"/>
</dbReference>
<dbReference type="SUPFAM" id="SSF50998">
    <property type="entry name" value="Quinoprotein alcohol dehydrogenase-like"/>
    <property type="match status" value="1"/>
</dbReference>
<reference evidence="6 7" key="1">
    <citation type="journal article" date="2016" name="Mol. Biol. Evol.">
        <title>Comparative Genomics of Early-Diverging Mushroom-Forming Fungi Provides Insights into the Origins of Lignocellulose Decay Capabilities.</title>
        <authorList>
            <person name="Nagy L.G."/>
            <person name="Riley R."/>
            <person name="Tritt A."/>
            <person name="Adam C."/>
            <person name="Daum C."/>
            <person name="Floudas D."/>
            <person name="Sun H."/>
            <person name="Yadav J.S."/>
            <person name="Pangilinan J."/>
            <person name="Larsson K.H."/>
            <person name="Matsuura K."/>
            <person name="Barry K."/>
            <person name="Labutti K."/>
            <person name="Kuo R."/>
            <person name="Ohm R.A."/>
            <person name="Bhattacharya S.S."/>
            <person name="Shirouzu T."/>
            <person name="Yoshinaga Y."/>
            <person name="Martin F.M."/>
            <person name="Grigoriev I.V."/>
            <person name="Hibbett D.S."/>
        </authorList>
    </citation>
    <scope>NUCLEOTIDE SEQUENCE [LARGE SCALE GENOMIC DNA]</scope>
    <source>
        <strain evidence="6 7">CBS 109695</strain>
    </source>
</reference>
<evidence type="ECO:0000256" key="1">
    <source>
        <dbReference type="ARBA" id="ARBA00022574"/>
    </source>
</evidence>
<feature type="repeat" description="WD" evidence="3">
    <location>
        <begin position="1119"/>
        <end position="1160"/>
    </location>
</feature>
<keyword evidence="2" id="KW-0677">Repeat</keyword>
<dbReference type="EMBL" id="KV417583">
    <property type="protein sequence ID" value="KZP17392.1"/>
    <property type="molecule type" value="Genomic_DNA"/>
</dbReference>
<protein>
    <submittedName>
        <fullName evidence="6">WD40 repeat-like protein</fullName>
    </submittedName>
</protein>
<dbReference type="STRING" id="436010.A0A166G237"/>
<accession>A0A166G237</accession>
<dbReference type="CDD" id="cd00200">
    <property type="entry name" value="WD40"/>
    <property type="match status" value="1"/>
</dbReference>
<feature type="repeat" description="WD" evidence="3">
    <location>
        <begin position="1002"/>
        <end position="1043"/>
    </location>
</feature>
<proteinExistence type="predicted"/>
<dbReference type="SMART" id="SM00320">
    <property type="entry name" value="WD40"/>
    <property type="match status" value="10"/>
</dbReference>
<feature type="repeat" description="WD" evidence="3">
    <location>
        <begin position="1291"/>
        <end position="1332"/>
    </location>
</feature>
<dbReference type="SUPFAM" id="SSF50978">
    <property type="entry name" value="WD40 repeat-like"/>
    <property type="match status" value="1"/>
</dbReference>
<dbReference type="Proteomes" id="UP000076532">
    <property type="component" value="Unassembled WGS sequence"/>
</dbReference>